<dbReference type="Pfam" id="PF10431">
    <property type="entry name" value="ClpB_D2-small"/>
    <property type="match status" value="1"/>
</dbReference>
<dbReference type="CDD" id="cd19499">
    <property type="entry name" value="RecA-like_ClpB_Hsp104-like"/>
    <property type="match status" value="1"/>
</dbReference>
<keyword evidence="2" id="KW-0547">Nucleotide-binding</keyword>
<feature type="domain" description="AAA+ ATPase" evidence="5">
    <location>
        <begin position="365"/>
        <end position="508"/>
    </location>
</feature>
<proteinExistence type="predicted"/>
<dbReference type="Proteomes" id="UP000231569">
    <property type="component" value="Unassembled WGS sequence"/>
</dbReference>
<dbReference type="GO" id="GO:0005524">
    <property type="term" value="F:ATP binding"/>
    <property type="evidence" value="ECO:0007669"/>
    <property type="project" value="UniProtKB-KW"/>
</dbReference>
<keyword evidence="1" id="KW-0677">Repeat</keyword>
<dbReference type="EMBL" id="PFEE01000036">
    <property type="protein sequence ID" value="PJE63729.1"/>
    <property type="molecule type" value="Genomic_DNA"/>
</dbReference>
<dbReference type="InterPro" id="IPR001270">
    <property type="entry name" value="ClpA/B"/>
</dbReference>
<dbReference type="PANTHER" id="PTHR11638:SF18">
    <property type="entry name" value="HEAT SHOCK PROTEIN 104"/>
    <property type="match status" value="1"/>
</dbReference>
<dbReference type="SUPFAM" id="SSF52540">
    <property type="entry name" value="P-loop containing nucleoside triphosphate hydrolases"/>
    <property type="match status" value="2"/>
</dbReference>
<dbReference type="PRINTS" id="PR00300">
    <property type="entry name" value="CLPPROTEASEA"/>
</dbReference>
<dbReference type="Gene3D" id="3.40.50.300">
    <property type="entry name" value="P-loop containing nucleotide triphosphate hydrolases"/>
    <property type="match status" value="2"/>
</dbReference>
<dbReference type="InterPro" id="IPR003593">
    <property type="entry name" value="AAA+_ATPase"/>
</dbReference>
<evidence type="ECO:0000313" key="7">
    <source>
        <dbReference type="Proteomes" id="UP000231569"/>
    </source>
</evidence>
<evidence type="ECO:0000313" key="6">
    <source>
        <dbReference type="EMBL" id="PJE63729.1"/>
    </source>
</evidence>
<dbReference type="SMART" id="SM00382">
    <property type="entry name" value="AAA"/>
    <property type="match status" value="2"/>
</dbReference>
<dbReference type="GO" id="GO:0034605">
    <property type="term" value="P:cellular response to heat"/>
    <property type="evidence" value="ECO:0007669"/>
    <property type="project" value="TreeGrafter"/>
</dbReference>
<evidence type="ECO:0000256" key="1">
    <source>
        <dbReference type="ARBA" id="ARBA00022737"/>
    </source>
</evidence>
<dbReference type="InterPro" id="IPR027417">
    <property type="entry name" value="P-loop_NTPase"/>
</dbReference>
<sequence length="576" mass="65326">EQFVQAHCLDKQNRAAVTAWFEQASATAQKQSDRFSLSNLLSTVPIGHDWNYGFTPLLDQYGTTLTGFGVMGEGLSDREEEIAALTRELSRSYESNAILVGEEGVGKHTIINGLAQRVHEGRIIGMLQHFRMVELSMDRILASSPEYAKQVELLAHIMEEARIARNIMLVIDNIHWYTSTSLQGDFSDTFAHYATSPQLKLLGITTPFYFQQVLFNNTSLQELFHKIDVHEMDKERVMRILQEKALLLERNYGCLVAYETLLRVIERSTYYITHIPLPEKAIDLLHEAASLTKAHQGTACTPQDVDDVLQEKTHMPVGLLSSDFKTKLKSLQGYLQTHILGQQEAMDSISKAAQRAFIEENRKKPKLSLLLLGPTGVGKTETAKLLANIFFGSRSKMIRLDMSFYQRRERLADLIGSYEYKQVGMLAQSIRGNPFSVLLIDELEKADPEIINVFLTLLDEGYMVDGFGKKIDGKNLLVIATSNAASPEVFPPELLGRFDQVLMFQPLTLETAQQIGMQAVQRFKTEYEHKKHIVLPLNDERIREVVQHAFDPRFGAREVKRAVERYLLEEVGNMML</sequence>
<comment type="caution">
    <text evidence="6">The sequence shown here is derived from an EMBL/GenBank/DDBJ whole genome shotgun (WGS) entry which is preliminary data.</text>
</comment>
<keyword evidence="4" id="KW-0143">Chaperone</keyword>
<dbReference type="InterPro" id="IPR003959">
    <property type="entry name" value="ATPase_AAA_core"/>
</dbReference>
<protein>
    <recommendedName>
        <fullName evidence="5">AAA+ ATPase domain-containing protein</fullName>
    </recommendedName>
</protein>
<dbReference type="Pfam" id="PF07724">
    <property type="entry name" value="AAA_2"/>
    <property type="match status" value="1"/>
</dbReference>
<gene>
    <name evidence="6" type="ORF">COU89_01695</name>
</gene>
<evidence type="ECO:0000256" key="4">
    <source>
        <dbReference type="ARBA" id="ARBA00023186"/>
    </source>
</evidence>
<dbReference type="InterPro" id="IPR041546">
    <property type="entry name" value="ClpA/ClpB_AAA_lid"/>
</dbReference>
<evidence type="ECO:0000259" key="5">
    <source>
        <dbReference type="SMART" id="SM00382"/>
    </source>
</evidence>
<evidence type="ECO:0000256" key="3">
    <source>
        <dbReference type="ARBA" id="ARBA00022840"/>
    </source>
</evidence>
<dbReference type="AlphaFoldDB" id="A0A2M8KUZ0"/>
<dbReference type="InterPro" id="IPR019489">
    <property type="entry name" value="Clp_ATPase_C"/>
</dbReference>
<dbReference type="Pfam" id="PF17871">
    <property type="entry name" value="AAA_lid_9"/>
    <property type="match status" value="1"/>
</dbReference>
<keyword evidence="3" id="KW-0067">ATP-binding</keyword>
<organism evidence="6 7">
    <name type="scientific">Candidatus Roizmanbacteria bacterium CG10_big_fil_rev_8_21_14_0_10_45_7</name>
    <dbReference type="NCBI Taxonomy" id="1974854"/>
    <lineage>
        <taxon>Bacteria</taxon>
        <taxon>Candidatus Roizmaniibacteriota</taxon>
    </lineage>
</organism>
<dbReference type="GO" id="GO:0016887">
    <property type="term" value="F:ATP hydrolysis activity"/>
    <property type="evidence" value="ECO:0007669"/>
    <property type="project" value="InterPro"/>
</dbReference>
<dbReference type="PANTHER" id="PTHR11638">
    <property type="entry name" value="ATP-DEPENDENT CLP PROTEASE"/>
    <property type="match status" value="1"/>
</dbReference>
<name>A0A2M8KUZ0_9BACT</name>
<feature type="non-terminal residue" evidence="6">
    <location>
        <position position="1"/>
    </location>
</feature>
<dbReference type="Gene3D" id="1.10.8.60">
    <property type="match status" value="2"/>
</dbReference>
<reference evidence="7" key="1">
    <citation type="submission" date="2017-09" db="EMBL/GenBank/DDBJ databases">
        <title>Depth-based differentiation of microbial function through sediment-hosted aquifers and enrichment of novel symbionts in the deep terrestrial subsurface.</title>
        <authorList>
            <person name="Probst A.J."/>
            <person name="Ladd B."/>
            <person name="Jarett J.K."/>
            <person name="Geller-Mcgrath D.E."/>
            <person name="Sieber C.M.K."/>
            <person name="Emerson J.B."/>
            <person name="Anantharaman K."/>
            <person name="Thomas B.C."/>
            <person name="Malmstrom R."/>
            <person name="Stieglmeier M."/>
            <person name="Klingl A."/>
            <person name="Woyke T."/>
            <person name="Ryan C.M."/>
            <person name="Banfield J.F."/>
        </authorList>
    </citation>
    <scope>NUCLEOTIDE SEQUENCE [LARGE SCALE GENOMIC DNA]</scope>
</reference>
<accession>A0A2M8KUZ0</accession>
<feature type="domain" description="AAA+ ATPase" evidence="5">
    <location>
        <begin position="93"/>
        <end position="220"/>
    </location>
</feature>
<dbReference type="InterPro" id="IPR050130">
    <property type="entry name" value="ClpA_ClpB"/>
</dbReference>
<evidence type="ECO:0000256" key="2">
    <source>
        <dbReference type="ARBA" id="ARBA00022741"/>
    </source>
</evidence>
<dbReference type="GO" id="GO:0005737">
    <property type="term" value="C:cytoplasm"/>
    <property type="evidence" value="ECO:0007669"/>
    <property type="project" value="TreeGrafter"/>
</dbReference>